<dbReference type="OrthoDB" id="8781117at2"/>
<dbReference type="KEGG" id="sct:SCAT_0929"/>
<keyword evidence="2" id="KW-0645">Protease</keyword>
<dbReference type="InterPro" id="IPR009003">
    <property type="entry name" value="Peptidase_S1_PA"/>
</dbReference>
<feature type="disulfide bond" evidence="9">
    <location>
        <begin position="303"/>
        <end position="330"/>
    </location>
</feature>
<keyword evidence="6" id="KW-0865">Zymogen</keyword>
<dbReference type="InterPro" id="IPR001254">
    <property type="entry name" value="Trypsin_dom"/>
</dbReference>
<dbReference type="GO" id="GO:0006508">
    <property type="term" value="P:proteolysis"/>
    <property type="evidence" value="ECO:0007669"/>
    <property type="project" value="UniProtKB-KW"/>
</dbReference>
<evidence type="ECO:0000256" key="2">
    <source>
        <dbReference type="ARBA" id="ARBA00022670"/>
    </source>
</evidence>
<feature type="chain" id="PRO_5039505111" evidence="10">
    <location>
        <begin position="36"/>
        <end position="353"/>
    </location>
</feature>
<organism evidence="13 14">
    <name type="scientific">Streptantibioticus cattleyicolor (strain ATCC 35852 / DSM 46488 / JCM 4925 / NBRC 14057 / NRRL 8057)</name>
    <name type="common">Streptomyces cattleya</name>
    <dbReference type="NCBI Taxonomy" id="1003195"/>
    <lineage>
        <taxon>Bacteria</taxon>
        <taxon>Bacillati</taxon>
        <taxon>Actinomycetota</taxon>
        <taxon>Actinomycetes</taxon>
        <taxon>Kitasatosporales</taxon>
        <taxon>Streptomycetaceae</taxon>
        <taxon>Streptantibioticus</taxon>
    </lineage>
</organism>
<dbReference type="Pfam" id="PF02983">
    <property type="entry name" value="Pro_Al_protease"/>
    <property type="match status" value="1"/>
</dbReference>
<dbReference type="HOGENOM" id="CLU_030648_1_0_11"/>
<evidence type="ECO:0000256" key="5">
    <source>
        <dbReference type="ARBA" id="ARBA00022825"/>
    </source>
</evidence>
<dbReference type="PROSITE" id="PS00135">
    <property type="entry name" value="TRYPSIN_SER"/>
    <property type="match status" value="1"/>
</dbReference>
<evidence type="ECO:0000256" key="3">
    <source>
        <dbReference type="ARBA" id="ARBA00022729"/>
    </source>
</evidence>
<evidence type="ECO:0000256" key="7">
    <source>
        <dbReference type="ARBA" id="ARBA00023157"/>
    </source>
</evidence>
<feature type="active site" description="Charge relay system" evidence="8">
    <location>
        <position position="309"/>
    </location>
</feature>
<feature type="domain" description="Peptidase S1A alpha-lytic prodomain" evidence="12">
    <location>
        <begin position="98"/>
        <end position="151"/>
    </location>
</feature>
<keyword evidence="3 10" id="KW-0732">Signal</keyword>
<proteinExistence type="inferred from homology"/>
<evidence type="ECO:0000256" key="4">
    <source>
        <dbReference type="ARBA" id="ARBA00022801"/>
    </source>
</evidence>
<dbReference type="InterPro" id="IPR018114">
    <property type="entry name" value="TRYPSIN_HIS"/>
</dbReference>
<dbReference type="STRING" id="1003195.SCATT_09290"/>
<dbReference type="PRINTS" id="PR00861">
    <property type="entry name" value="ALYTICPTASE"/>
</dbReference>
<dbReference type="InterPro" id="IPR001316">
    <property type="entry name" value="Pept_S1A_streptogrisin"/>
</dbReference>
<dbReference type="SUPFAM" id="SSF50494">
    <property type="entry name" value="Trypsin-like serine proteases"/>
    <property type="match status" value="1"/>
</dbReference>
<dbReference type="InterPro" id="IPR033116">
    <property type="entry name" value="TRYPSIN_SER"/>
</dbReference>
<sequence>MRIKRVTPPAATGRRLRLLAVACGLVAATAVSLPAADAAPAARATPDAAAGVARTLGAAATAGTYYDAAAKATVVNVTSDAAARQVRAAGAVPRLVKYSSAQLDTAGAAVQRLGIAGTAWAQDPRTDQLVVSADHGVPAGRYAALRTTAARYGDAVRVQRVAGRFRELLSGGDAIYGGGYRCSLGFNVHSGGTYYFLTAGHCGKAVSTWYTSSGQSTVIGPTTGYTFPGNDYALVRYSNTSLPHPSAVGGQTITGAGNAYVGESVTRRGSTTGVHSGTVTGLNATVNYGSDGIVRGLIQTNVCAEPGDSGGSLYSGSTAVGLTSGGSGDCTSGGTTFFQPVTAALSHFGVSLP</sequence>
<evidence type="ECO:0000256" key="10">
    <source>
        <dbReference type="SAM" id="SignalP"/>
    </source>
</evidence>
<dbReference type="CDD" id="cd21112">
    <property type="entry name" value="alphaLP-like"/>
    <property type="match status" value="1"/>
</dbReference>
<dbReference type="InterPro" id="IPR043504">
    <property type="entry name" value="Peptidase_S1_PA_chymotrypsin"/>
</dbReference>
<dbReference type="InterPro" id="IPR004236">
    <property type="entry name" value="Pept_S1_alpha_lytic"/>
</dbReference>
<dbReference type="Proteomes" id="UP000007842">
    <property type="component" value="Chromosome"/>
</dbReference>
<feature type="disulfide bond" evidence="9">
    <location>
        <begin position="182"/>
        <end position="202"/>
    </location>
</feature>
<dbReference type="Gene3D" id="2.40.10.10">
    <property type="entry name" value="Trypsin-like serine proteases"/>
    <property type="match status" value="2"/>
</dbReference>
<dbReference type="PIRSF" id="PIRSF001134">
    <property type="entry name" value="Streptogrisin"/>
    <property type="match status" value="1"/>
</dbReference>
<evidence type="ECO:0000256" key="6">
    <source>
        <dbReference type="ARBA" id="ARBA00023145"/>
    </source>
</evidence>
<feature type="active site" description="Charge relay system" evidence="8">
    <location>
        <position position="231"/>
    </location>
</feature>
<evidence type="ECO:0000313" key="13">
    <source>
        <dbReference type="EMBL" id="AEW93300.1"/>
    </source>
</evidence>
<dbReference type="GO" id="GO:0004252">
    <property type="term" value="F:serine-type endopeptidase activity"/>
    <property type="evidence" value="ECO:0007669"/>
    <property type="project" value="InterPro"/>
</dbReference>
<feature type="active site" description="Charge relay system" evidence="8">
    <location>
        <position position="201"/>
    </location>
</feature>
<dbReference type="EMBL" id="CP003219">
    <property type="protein sequence ID" value="AEW93300.1"/>
    <property type="molecule type" value="Genomic_DNA"/>
</dbReference>
<dbReference type="AlphaFoldDB" id="F8JWY6"/>
<dbReference type="KEGG" id="scy:SCATT_09290"/>
<evidence type="ECO:0000256" key="8">
    <source>
        <dbReference type="PIRSR" id="PIRSR001134-1"/>
    </source>
</evidence>
<dbReference type="GO" id="GO:0005576">
    <property type="term" value="C:extracellular region"/>
    <property type="evidence" value="ECO:0007669"/>
    <property type="project" value="InterPro"/>
</dbReference>
<gene>
    <name evidence="13" type="ordered locus">SCATT_09290</name>
</gene>
<dbReference type="eggNOG" id="COG0265">
    <property type="taxonomic scope" value="Bacteria"/>
</dbReference>
<reference evidence="14" key="1">
    <citation type="submission" date="2011-12" db="EMBL/GenBank/DDBJ databases">
        <title>Complete genome sequence of Streptomyces cattleya strain DSM 46488.</title>
        <authorList>
            <person name="Ou H.-Y."/>
            <person name="Li P."/>
            <person name="Zhao C."/>
            <person name="O'Hagan D."/>
            <person name="Deng Z."/>
        </authorList>
    </citation>
    <scope>NUCLEOTIDE SEQUENCE [LARGE SCALE GENOMIC DNA]</scope>
    <source>
        <strain evidence="14">ATCC 35852 / DSM 46488 / JCM 4925 / NBRC 14057 / NRRL 8057</strain>
    </source>
</reference>
<evidence type="ECO:0000256" key="1">
    <source>
        <dbReference type="ARBA" id="ARBA00007664"/>
    </source>
</evidence>
<dbReference type="PATRIC" id="fig|1003195.11.peg.2518"/>
<dbReference type="RefSeq" id="WP_014141698.1">
    <property type="nucleotide sequence ID" value="NC_016111.1"/>
</dbReference>
<accession>F8JWY6</accession>
<feature type="domain" description="Peptidase S1" evidence="11">
    <location>
        <begin position="182"/>
        <end position="344"/>
    </location>
</feature>
<dbReference type="Pfam" id="PF00089">
    <property type="entry name" value="Trypsin"/>
    <property type="match status" value="1"/>
</dbReference>
<evidence type="ECO:0000256" key="9">
    <source>
        <dbReference type="PIRSR" id="PIRSR001134-2"/>
    </source>
</evidence>
<protein>
    <submittedName>
        <fullName evidence="13">Streptogrisin-B</fullName>
    </submittedName>
</protein>
<evidence type="ECO:0000259" key="11">
    <source>
        <dbReference type="Pfam" id="PF00089"/>
    </source>
</evidence>
<name>F8JWY6_STREN</name>
<keyword evidence="14" id="KW-1185">Reference proteome</keyword>
<accession>G8X1X6</accession>
<keyword evidence="4" id="KW-0378">Hydrolase</keyword>
<evidence type="ECO:0000313" key="14">
    <source>
        <dbReference type="Proteomes" id="UP000007842"/>
    </source>
</evidence>
<comment type="similarity">
    <text evidence="1">Belongs to the peptidase S1 family.</text>
</comment>
<keyword evidence="7 9" id="KW-1015">Disulfide bond</keyword>
<feature type="signal peptide" evidence="10">
    <location>
        <begin position="1"/>
        <end position="35"/>
    </location>
</feature>
<evidence type="ECO:0000259" key="12">
    <source>
        <dbReference type="Pfam" id="PF02983"/>
    </source>
</evidence>
<keyword evidence="5" id="KW-0720">Serine protease</keyword>
<dbReference type="PROSITE" id="PS00134">
    <property type="entry name" value="TRYPSIN_HIS"/>
    <property type="match status" value="1"/>
</dbReference>